<name>A0A6M1RPL9_9BACT</name>
<dbReference type="PANTHER" id="PTHR45228">
    <property type="entry name" value="CYCLIC DI-GMP PHOSPHODIESTERASE TM_0186-RELATED"/>
    <property type="match status" value="1"/>
</dbReference>
<keyword evidence="1" id="KW-0597">Phosphoprotein</keyword>
<keyword evidence="6" id="KW-1185">Reference proteome</keyword>
<evidence type="ECO:0000259" key="3">
    <source>
        <dbReference type="PROSITE" id="PS50110"/>
    </source>
</evidence>
<dbReference type="Gene3D" id="3.40.50.2300">
    <property type="match status" value="1"/>
</dbReference>
<dbReference type="SMART" id="SM00448">
    <property type="entry name" value="REC"/>
    <property type="match status" value="1"/>
</dbReference>
<dbReference type="PROSITE" id="PS50110">
    <property type="entry name" value="RESPONSE_REGULATORY"/>
    <property type="match status" value="1"/>
</dbReference>
<dbReference type="SUPFAM" id="SSF109604">
    <property type="entry name" value="HD-domain/PDEase-like"/>
    <property type="match status" value="1"/>
</dbReference>
<dbReference type="InterPro" id="IPR037522">
    <property type="entry name" value="HD_GYP_dom"/>
</dbReference>
<dbReference type="SUPFAM" id="SSF52172">
    <property type="entry name" value="CheY-like"/>
    <property type="match status" value="1"/>
</dbReference>
<dbReference type="RefSeq" id="WP_165107348.1">
    <property type="nucleotide sequence ID" value="NZ_JAAKYA010000053.1"/>
</dbReference>
<dbReference type="GO" id="GO:0000160">
    <property type="term" value="P:phosphorelay signal transduction system"/>
    <property type="evidence" value="ECO:0007669"/>
    <property type="project" value="InterPro"/>
</dbReference>
<dbReference type="AlphaFoldDB" id="A0A6M1RPL9"/>
<dbReference type="InterPro" id="IPR052020">
    <property type="entry name" value="Cyclic_di-GMP/3'3'-cGAMP_PDE"/>
</dbReference>
<evidence type="ECO:0000313" key="6">
    <source>
        <dbReference type="Proteomes" id="UP000477311"/>
    </source>
</evidence>
<dbReference type="Pfam" id="PF13487">
    <property type="entry name" value="HD_5"/>
    <property type="match status" value="1"/>
</dbReference>
<feature type="domain" description="Response regulatory" evidence="3">
    <location>
        <begin position="17"/>
        <end position="132"/>
    </location>
</feature>
<evidence type="ECO:0000259" key="4">
    <source>
        <dbReference type="PROSITE" id="PS51832"/>
    </source>
</evidence>
<keyword evidence="2" id="KW-0175">Coiled coil</keyword>
<comment type="caution">
    <text evidence="5">The sequence shown here is derived from an EMBL/GenBank/DDBJ whole genome shotgun (WGS) entry which is preliminary data.</text>
</comment>
<dbReference type="EMBL" id="JAAKYA010000053">
    <property type="protein sequence ID" value="NGO39367.1"/>
    <property type="molecule type" value="Genomic_DNA"/>
</dbReference>
<dbReference type="Pfam" id="PF00072">
    <property type="entry name" value="Response_reg"/>
    <property type="match status" value="1"/>
</dbReference>
<protein>
    <submittedName>
        <fullName evidence="5">Response regulator</fullName>
    </submittedName>
</protein>
<evidence type="ECO:0000313" key="5">
    <source>
        <dbReference type="EMBL" id="NGO39367.1"/>
    </source>
</evidence>
<reference evidence="5 6" key="1">
    <citation type="submission" date="2020-02" db="EMBL/GenBank/DDBJ databases">
        <title>Draft genome sequence of Limisphaera ngatamarikiensis NGM72.4T, a thermophilic Verrucomicrobia grouped in subdivision 3.</title>
        <authorList>
            <person name="Carere C.R."/>
            <person name="Steen J."/>
            <person name="Hugenholtz P."/>
            <person name="Stott M.B."/>
        </authorList>
    </citation>
    <scope>NUCLEOTIDE SEQUENCE [LARGE SCALE GENOMIC DNA]</scope>
    <source>
        <strain evidence="5 6">NGM72.4</strain>
    </source>
</reference>
<evidence type="ECO:0000256" key="2">
    <source>
        <dbReference type="SAM" id="Coils"/>
    </source>
</evidence>
<evidence type="ECO:0000256" key="1">
    <source>
        <dbReference type="PROSITE-ProRule" id="PRU00169"/>
    </source>
</evidence>
<dbReference type="PROSITE" id="PS51832">
    <property type="entry name" value="HD_GYP"/>
    <property type="match status" value="1"/>
</dbReference>
<dbReference type="CDD" id="cd17569">
    <property type="entry name" value="REC_HupR-like"/>
    <property type="match status" value="1"/>
</dbReference>
<accession>A0A6M1RPL9</accession>
<dbReference type="InterPro" id="IPR001789">
    <property type="entry name" value="Sig_transdc_resp-reg_receiver"/>
</dbReference>
<dbReference type="InterPro" id="IPR011006">
    <property type="entry name" value="CheY-like_superfamily"/>
</dbReference>
<organism evidence="5 6">
    <name type="scientific">Limisphaera ngatamarikiensis</name>
    <dbReference type="NCBI Taxonomy" id="1324935"/>
    <lineage>
        <taxon>Bacteria</taxon>
        <taxon>Pseudomonadati</taxon>
        <taxon>Verrucomicrobiota</taxon>
        <taxon>Verrucomicrobiia</taxon>
        <taxon>Limisphaerales</taxon>
        <taxon>Limisphaeraceae</taxon>
        <taxon>Limisphaera</taxon>
    </lineage>
</organism>
<feature type="coiled-coil region" evidence="2">
    <location>
        <begin position="141"/>
        <end position="186"/>
    </location>
</feature>
<dbReference type="PANTHER" id="PTHR45228:SF8">
    <property type="entry name" value="TWO-COMPONENT RESPONSE REGULATOR-RELATED"/>
    <property type="match status" value="1"/>
</dbReference>
<dbReference type="InterPro" id="IPR003607">
    <property type="entry name" value="HD/PDEase_dom"/>
</dbReference>
<feature type="domain" description="HD-GYP" evidence="4">
    <location>
        <begin position="183"/>
        <end position="374"/>
    </location>
</feature>
<dbReference type="Proteomes" id="UP000477311">
    <property type="component" value="Unassembled WGS sequence"/>
</dbReference>
<dbReference type="Gene3D" id="1.10.3210.10">
    <property type="entry name" value="Hypothetical protein af1432"/>
    <property type="match status" value="1"/>
</dbReference>
<dbReference type="CDD" id="cd00077">
    <property type="entry name" value="HDc"/>
    <property type="match status" value="1"/>
</dbReference>
<proteinExistence type="predicted"/>
<sequence length="429" mass="48128">MDPIQDFNPDPEFTPPPILVVDDEEIVLAALRETLRRTPYEVVTEADPLAAVELLKQQEFSVIITDQSMPGMSGLELLARARQLQPFATRILITAVLSLDTVIDAINKGEIYRFIVKPWLREEFLATVKNAVQRYELICQNAHLQAATQQMNQQLVELNRSLEQQIKLVAQQNEQLARVNAALERNLMRSLELCVHTMQTFYPSLGSQARRVAALCRGMAQVAQLSPHDRRVLESSALLHDIGLVGVPRHIIRRWQDDPHSLNPAEKALIEQHPILGQELAAFTSDLDQVGQIIRAHHERFDGAGYPDQLVGENIPWLARLLAVAVAYASSPLPPTDATERIKQEAGSAFDPEAVRVFLQALQTVELPRKEREVTLAELRPGMVLARGVYTANGLLLIPEGQRLNATFIEKLLNHHRIQPITQSLVVYC</sequence>
<feature type="modified residue" description="4-aspartylphosphate" evidence="1">
    <location>
        <position position="66"/>
    </location>
</feature>
<gene>
    <name evidence="5" type="ORF">G4L39_08145</name>
</gene>